<evidence type="ECO:0000313" key="4">
    <source>
        <dbReference type="EMBL" id="ASD27958.1"/>
    </source>
</evidence>
<evidence type="ECO:0000256" key="2">
    <source>
        <dbReference type="ARBA" id="ARBA00026073"/>
    </source>
</evidence>
<dbReference type="PANTHER" id="PTHR30231:SF42">
    <property type="entry name" value="EXONUCLEASE"/>
    <property type="match status" value="1"/>
</dbReference>
<dbReference type="GO" id="GO:0008408">
    <property type="term" value="F:3'-5' exonuclease activity"/>
    <property type="evidence" value="ECO:0007669"/>
    <property type="project" value="TreeGrafter"/>
</dbReference>
<keyword evidence="4" id="KW-0378">Hydrolase</keyword>
<accession>A0A1Z3M0I5</accession>
<dbReference type="SUPFAM" id="SSF53098">
    <property type="entry name" value="Ribonuclease H-like"/>
    <property type="match status" value="1"/>
</dbReference>
<evidence type="ECO:0000259" key="3">
    <source>
        <dbReference type="SMART" id="SM00479"/>
    </source>
</evidence>
<comment type="function">
    <text evidence="1">DNA polymerase III is a complex, multichain enzyme responsible for most of the replicative synthesis in bacteria. The epsilon subunit contain the editing function and is a proofreading 3'-5' exonuclease.</text>
</comment>
<dbReference type="InterPro" id="IPR036397">
    <property type="entry name" value="RNaseH_sf"/>
</dbReference>
<feature type="domain" description="Exonuclease" evidence="3">
    <location>
        <begin position="9"/>
        <end position="173"/>
    </location>
</feature>
<dbReference type="AlphaFoldDB" id="A0A1Z3M0I5"/>
<keyword evidence="4" id="KW-0540">Nuclease</keyword>
<reference evidence="4 5" key="1">
    <citation type="submission" date="2017-06" db="EMBL/GenBank/DDBJ databases">
        <title>Biodegradation of gentamicin by bacterial consortia AMQD4 in synthetic medium and raw gentamicin sewage.</title>
        <authorList>
            <person name="Chang H."/>
            <person name="Feng Y."/>
            <person name="Li Z."/>
            <person name="Xue J."/>
            <person name="Cheng D."/>
        </authorList>
    </citation>
    <scope>NUCLEOTIDE SEQUENCE [LARGE SCALE GENOMIC DNA]</scope>
    <source>
        <strain evidence="4 5">BZC3</strain>
    </source>
</reference>
<organism evidence="4 5">
    <name type="scientific">Brevundimonas diminuta</name>
    <name type="common">Pseudomonas diminuta</name>
    <dbReference type="NCBI Taxonomy" id="293"/>
    <lineage>
        <taxon>Bacteria</taxon>
        <taxon>Pseudomonadati</taxon>
        <taxon>Pseudomonadota</taxon>
        <taxon>Alphaproteobacteria</taxon>
        <taxon>Caulobacterales</taxon>
        <taxon>Caulobacteraceae</taxon>
        <taxon>Brevundimonas</taxon>
    </lineage>
</organism>
<dbReference type="SMART" id="SM00479">
    <property type="entry name" value="EXOIII"/>
    <property type="match status" value="1"/>
</dbReference>
<dbReference type="PANTHER" id="PTHR30231">
    <property type="entry name" value="DNA POLYMERASE III SUBUNIT EPSILON"/>
    <property type="match status" value="1"/>
</dbReference>
<dbReference type="Gene3D" id="3.30.420.10">
    <property type="entry name" value="Ribonuclease H-like superfamily/Ribonuclease H"/>
    <property type="match status" value="1"/>
</dbReference>
<evidence type="ECO:0000256" key="1">
    <source>
        <dbReference type="ARBA" id="ARBA00025483"/>
    </source>
</evidence>
<dbReference type="InterPro" id="IPR012337">
    <property type="entry name" value="RNaseH-like_sf"/>
</dbReference>
<sequence length="211" mass="22941">MAGAYFLMHAVAIDFETANEQRASPCSIGLAWISDGVIESVEHHYIRPPGMRFASFNIAFHGIGPEQVEDAEEFPAVLAAIAPRLEGRTVLAHNAAFDVSVIRNTCDHYGLTYPEFDYLCTVKLAQISWPEFSSHKLNNVCAELGVAFRHHDAAEDAFACASVALAAAQVHQAADCRALADASRLTPGRVWRDGYTPCSNAGTRPRRPRGG</sequence>
<gene>
    <name evidence="4" type="ORF">CD943_14325</name>
</gene>
<dbReference type="STRING" id="293.GCA_000988015_00868"/>
<proteinExistence type="predicted"/>
<dbReference type="Pfam" id="PF00929">
    <property type="entry name" value="RNase_T"/>
    <property type="match status" value="1"/>
</dbReference>
<reference evidence="4 5" key="2">
    <citation type="submission" date="2017-06" db="EMBL/GenBank/DDBJ databases">
        <authorList>
            <person name="Kim H.J."/>
            <person name="Triplett B.A."/>
        </authorList>
    </citation>
    <scope>NUCLEOTIDE SEQUENCE [LARGE SCALE GENOMIC DNA]</scope>
    <source>
        <strain evidence="4 5">BZC3</strain>
    </source>
</reference>
<dbReference type="GO" id="GO:0003676">
    <property type="term" value="F:nucleic acid binding"/>
    <property type="evidence" value="ECO:0007669"/>
    <property type="project" value="InterPro"/>
</dbReference>
<dbReference type="InterPro" id="IPR013520">
    <property type="entry name" value="Ribonucl_H"/>
</dbReference>
<dbReference type="GO" id="GO:0005829">
    <property type="term" value="C:cytosol"/>
    <property type="evidence" value="ECO:0007669"/>
    <property type="project" value="TreeGrafter"/>
</dbReference>
<dbReference type="CDD" id="cd06130">
    <property type="entry name" value="DNA_pol_III_epsilon_like"/>
    <property type="match status" value="1"/>
</dbReference>
<dbReference type="FunFam" id="3.30.420.10:FF:000045">
    <property type="entry name" value="3'-5' exonuclease DinG"/>
    <property type="match status" value="1"/>
</dbReference>
<evidence type="ECO:0000313" key="5">
    <source>
        <dbReference type="Proteomes" id="UP000197024"/>
    </source>
</evidence>
<name>A0A1Z3M0I5_BREDI</name>
<dbReference type="EMBL" id="CP021995">
    <property type="protein sequence ID" value="ASD27958.1"/>
    <property type="molecule type" value="Genomic_DNA"/>
</dbReference>
<dbReference type="GO" id="GO:0006259">
    <property type="term" value="P:DNA metabolic process"/>
    <property type="evidence" value="ECO:0007669"/>
    <property type="project" value="UniProtKB-ARBA"/>
</dbReference>
<dbReference type="RefSeq" id="WP_088411454.1">
    <property type="nucleotide sequence ID" value="NZ_CP021995.1"/>
</dbReference>
<dbReference type="Proteomes" id="UP000197024">
    <property type="component" value="Chromosome"/>
</dbReference>
<protein>
    <submittedName>
        <fullName evidence="4">Exonuclease</fullName>
    </submittedName>
</protein>
<comment type="subunit">
    <text evidence="2">DNA polymerase III contains a core (composed of alpha, epsilon and theta chains) that associates with a tau subunit. This core dimerizes to form the POLIII' complex. PolIII' associates with the gamma complex (composed of gamma, delta, delta', psi and chi chains) and with the beta chain to form the complete DNA polymerase III complex.</text>
</comment>
<keyword evidence="4" id="KW-0269">Exonuclease</keyword>